<protein>
    <submittedName>
        <fullName evidence="2">Uncharacterized protein</fullName>
    </submittedName>
</protein>
<dbReference type="EMBL" id="JAATEP010000010">
    <property type="protein sequence ID" value="NJP90965.1"/>
    <property type="molecule type" value="Genomic_DNA"/>
</dbReference>
<dbReference type="InterPro" id="IPR043740">
    <property type="entry name" value="DUF5685"/>
</dbReference>
<evidence type="ECO:0000256" key="1">
    <source>
        <dbReference type="SAM" id="MobiDB-lite"/>
    </source>
</evidence>
<keyword evidence="3" id="KW-1185">Reference proteome</keyword>
<dbReference type="Proteomes" id="UP000696294">
    <property type="component" value="Unassembled WGS sequence"/>
</dbReference>
<feature type="region of interest" description="Disordered" evidence="1">
    <location>
        <begin position="178"/>
        <end position="204"/>
    </location>
</feature>
<evidence type="ECO:0000313" key="2">
    <source>
        <dbReference type="EMBL" id="NJP90965.1"/>
    </source>
</evidence>
<dbReference type="Pfam" id="PF18937">
    <property type="entry name" value="DUF5685"/>
    <property type="match status" value="1"/>
</dbReference>
<proteinExistence type="predicted"/>
<organism evidence="2 3">
    <name type="scientific">Nonomuraea composti</name>
    <dbReference type="NCBI Taxonomy" id="2720023"/>
    <lineage>
        <taxon>Bacteria</taxon>
        <taxon>Bacillati</taxon>
        <taxon>Actinomycetota</taxon>
        <taxon>Actinomycetes</taxon>
        <taxon>Streptosporangiales</taxon>
        <taxon>Streptosporangiaceae</taxon>
        <taxon>Nonomuraea</taxon>
    </lineage>
</organism>
<evidence type="ECO:0000313" key="3">
    <source>
        <dbReference type="Proteomes" id="UP000696294"/>
    </source>
</evidence>
<dbReference type="RefSeq" id="WP_168010429.1">
    <property type="nucleotide sequence ID" value="NZ_JAATEP010000010.1"/>
</dbReference>
<gene>
    <name evidence="2" type="ORF">HCN51_16110</name>
</gene>
<reference evidence="2 3" key="1">
    <citation type="submission" date="2020-03" db="EMBL/GenBank/DDBJ databases">
        <title>WGS of actinomycetes isolated from Thailand.</title>
        <authorList>
            <person name="Thawai C."/>
        </authorList>
    </citation>
    <scope>NUCLEOTIDE SEQUENCE [LARGE SCALE GENOMIC DNA]</scope>
    <source>
        <strain evidence="2 3">FMUSA5-5</strain>
    </source>
</reference>
<sequence length="388" mass="41121">MFGIIRPCAHHGCAAVREAWVAHLCGLCLTLRDGQGHGARLATNYDTLLVSVLTEAQLPSSAPRRKAGPCALRGFRTAEVLDARGRGARLAAAVSLVLAAGRLRDDLADGDAPWGGARLGGERAKGALARRWEAAGVRMAEAVGFDPAPLTAAVGRQLVLERQVGAGGVVERRAEAERALERQADPGTVLEEDQAGPGMAPEEGLAGAGRVLELSAPTEDAVAAAFAHTAVLAGRPGNAAALGEAGRFFGRLAYLLDACEDRAEDERRGAFNPLTATGTSPGEARRLCEDAAHGITLALAEVEFEERHVVDVLLGTEARRAVERTFRASYEKPGWARKTAGCTGTLLTCGLWRPRWSKWKQEEWDHRCFCCWCAEICGPIGQICGACG</sequence>
<accession>A0ABX1B333</accession>
<comment type="caution">
    <text evidence="2">The sequence shown here is derived from an EMBL/GenBank/DDBJ whole genome shotgun (WGS) entry which is preliminary data.</text>
</comment>
<name>A0ABX1B333_9ACTN</name>